<accession>A0A8H5D742</accession>
<name>A0A8H5D742_9AGAR</name>
<dbReference type="AlphaFoldDB" id="A0A8H5D742"/>
<gene>
    <name evidence="2" type="ORF">D9756_007154</name>
</gene>
<evidence type="ECO:0008006" key="4">
    <source>
        <dbReference type="Google" id="ProtNLM"/>
    </source>
</evidence>
<evidence type="ECO:0000256" key="1">
    <source>
        <dbReference type="SAM" id="MobiDB-lite"/>
    </source>
</evidence>
<dbReference type="Proteomes" id="UP000559027">
    <property type="component" value="Unassembled WGS sequence"/>
</dbReference>
<reference evidence="2 3" key="1">
    <citation type="journal article" date="2020" name="ISME J.">
        <title>Uncovering the hidden diversity of litter-decomposition mechanisms in mushroom-forming fungi.</title>
        <authorList>
            <person name="Floudas D."/>
            <person name="Bentzer J."/>
            <person name="Ahren D."/>
            <person name="Johansson T."/>
            <person name="Persson P."/>
            <person name="Tunlid A."/>
        </authorList>
    </citation>
    <scope>NUCLEOTIDE SEQUENCE [LARGE SCALE GENOMIC DNA]</scope>
    <source>
        <strain evidence="2 3">CBS 146.42</strain>
    </source>
</reference>
<dbReference type="OrthoDB" id="3167300at2759"/>
<proteinExistence type="predicted"/>
<organism evidence="2 3">
    <name type="scientific">Leucocoprinus leucothites</name>
    <dbReference type="NCBI Taxonomy" id="201217"/>
    <lineage>
        <taxon>Eukaryota</taxon>
        <taxon>Fungi</taxon>
        <taxon>Dikarya</taxon>
        <taxon>Basidiomycota</taxon>
        <taxon>Agaricomycotina</taxon>
        <taxon>Agaricomycetes</taxon>
        <taxon>Agaricomycetidae</taxon>
        <taxon>Agaricales</taxon>
        <taxon>Agaricineae</taxon>
        <taxon>Agaricaceae</taxon>
        <taxon>Leucocoprinus</taxon>
    </lineage>
</organism>
<feature type="region of interest" description="Disordered" evidence="1">
    <location>
        <begin position="324"/>
        <end position="345"/>
    </location>
</feature>
<evidence type="ECO:0000313" key="3">
    <source>
        <dbReference type="Proteomes" id="UP000559027"/>
    </source>
</evidence>
<evidence type="ECO:0000313" key="2">
    <source>
        <dbReference type="EMBL" id="KAF5353941.1"/>
    </source>
</evidence>
<dbReference type="EMBL" id="JAACJO010000009">
    <property type="protein sequence ID" value="KAF5353941.1"/>
    <property type="molecule type" value="Genomic_DNA"/>
</dbReference>
<comment type="caution">
    <text evidence="2">The sequence shown here is derived from an EMBL/GenBank/DDBJ whole genome shotgun (WGS) entry which is preliminary data.</text>
</comment>
<keyword evidence="3" id="KW-1185">Reference proteome</keyword>
<protein>
    <recommendedName>
        <fullName evidence="4">F-box domain-containing protein</fullName>
    </recommendedName>
</protein>
<sequence length="345" mass="39386">MSFSDRPSTLPFELVHEIVRASLDFVAVNRAPGLNTKPPWDSISSLSLTCKAIRRLVLRAWFCRLYTENPEDTTQLTRRIAQVEKAWVKYIHCVQMDRENSPCDFVTPWNFEGYCQLETVRLDWISPVTTSAGFDPFVNAPSTIVNFDLRGRYWPIPSTYSFIPRCLPFIRNLILYQQEVWCGLCFTVNEVELRKPISHRIQYDSGFGLPIHYAKVLEPLSFLDHVSIKIPVYDSGSISMSESSNYYMWSGECDSCQSLLLADRSFADGYVSRKQQGIIRLADGTEHRWKQPPSLRSVEWIFIPATADDARNLFHFGAEISGIGDNSSDSEREEDGHDVIATSSD</sequence>